<keyword evidence="4 6" id="KW-1133">Transmembrane helix</keyword>
<feature type="transmembrane region" description="Helical" evidence="6">
    <location>
        <begin position="21"/>
        <end position="42"/>
    </location>
</feature>
<protein>
    <recommendedName>
        <fullName evidence="6">SURF1-like protein</fullName>
    </recommendedName>
</protein>
<evidence type="ECO:0000256" key="3">
    <source>
        <dbReference type="ARBA" id="ARBA00022692"/>
    </source>
</evidence>
<dbReference type="Proteomes" id="UP000197468">
    <property type="component" value="Unassembled WGS sequence"/>
</dbReference>
<evidence type="ECO:0000256" key="2">
    <source>
        <dbReference type="ARBA" id="ARBA00007165"/>
    </source>
</evidence>
<keyword evidence="6" id="KW-1003">Cell membrane</keyword>
<evidence type="ECO:0000313" key="7">
    <source>
        <dbReference type="EMBL" id="OWQ87761.1"/>
    </source>
</evidence>
<dbReference type="Pfam" id="PF02104">
    <property type="entry name" value="SURF1"/>
    <property type="match status" value="1"/>
</dbReference>
<organism evidence="7 8">
    <name type="scientific">Roseateles aquatilis</name>
    <dbReference type="NCBI Taxonomy" id="431061"/>
    <lineage>
        <taxon>Bacteria</taxon>
        <taxon>Pseudomonadati</taxon>
        <taxon>Pseudomonadota</taxon>
        <taxon>Betaproteobacteria</taxon>
        <taxon>Burkholderiales</taxon>
        <taxon>Sphaerotilaceae</taxon>
        <taxon>Roseateles</taxon>
    </lineage>
</organism>
<name>A0A246J551_9BURK</name>
<gene>
    <name evidence="7" type="ORF">CDN99_17815</name>
</gene>
<dbReference type="CDD" id="cd06662">
    <property type="entry name" value="SURF1"/>
    <property type="match status" value="1"/>
</dbReference>
<comment type="subcellular location">
    <subcellularLocation>
        <location evidence="6">Cell membrane</location>
        <topology evidence="6">Multi-pass membrane protein</topology>
    </subcellularLocation>
    <subcellularLocation>
        <location evidence="1">Membrane</location>
    </subcellularLocation>
</comment>
<accession>A0A246J551</accession>
<dbReference type="OrthoDB" id="9789940at2"/>
<dbReference type="PROSITE" id="PS50895">
    <property type="entry name" value="SURF1"/>
    <property type="match status" value="1"/>
</dbReference>
<evidence type="ECO:0000256" key="5">
    <source>
        <dbReference type="ARBA" id="ARBA00023136"/>
    </source>
</evidence>
<dbReference type="EMBL" id="NIOF01000008">
    <property type="protein sequence ID" value="OWQ87761.1"/>
    <property type="molecule type" value="Genomic_DNA"/>
</dbReference>
<comment type="similarity">
    <text evidence="2 6">Belongs to the SURF1 family.</text>
</comment>
<reference evidence="7 8" key="1">
    <citation type="journal article" date="2008" name="Int. J. Syst. Evol. Microbiol.">
        <title>Description of Roseateles aquatilis sp. nov. and Roseateles terrae sp. nov., in the class Betaproteobacteria, and emended description of the genus Roseateles.</title>
        <authorList>
            <person name="Gomila M."/>
            <person name="Bowien B."/>
            <person name="Falsen E."/>
            <person name="Moore E.R."/>
            <person name="Lalucat J."/>
        </authorList>
    </citation>
    <scope>NUCLEOTIDE SEQUENCE [LARGE SCALE GENOMIC DNA]</scope>
    <source>
        <strain evidence="7 8">CCUG 48205</strain>
    </source>
</reference>
<evidence type="ECO:0000256" key="1">
    <source>
        <dbReference type="ARBA" id="ARBA00004370"/>
    </source>
</evidence>
<evidence type="ECO:0000256" key="6">
    <source>
        <dbReference type="RuleBase" id="RU363076"/>
    </source>
</evidence>
<dbReference type="AlphaFoldDB" id="A0A246J551"/>
<evidence type="ECO:0000256" key="4">
    <source>
        <dbReference type="ARBA" id="ARBA00022989"/>
    </source>
</evidence>
<evidence type="ECO:0000313" key="8">
    <source>
        <dbReference type="Proteomes" id="UP000197468"/>
    </source>
</evidence>
<dbReference type="GO" id="GO:0005886">
    <property type="term" value="C:plasma membrane"/>
    <property type="evidence" value="ECO:0007669"/>
    <property type="project" value="UniProtKB-SubCell"/>
</dbReference>
<proteinExistence type="inferred from homology"/>
<keyword evidence="3 6" id="KW-0812">Transmembrane</keyword>
<sequence>MVEAGKTTASGRAATTGRRRGLLLVATVAGVAMTVSLALWQLSRADQKRALQRAIDERALQLPVAAADLPPADLPPSAALEHRRATLVGRWDVAHTVYLDNRVMDGHTGFYVVTPLKLAGRHDAILVQRGWAPRNAAQRDALPPVATPSGDVRIDGRLAASLSRAYELGREVGTRPIRQNVDLVAFQAETGLRLLPLVLLQGEPDRLGGSQDTTGVEGPAAAVGALRATGSNSGDGLRRHWPPPAVDVHKHYGYAFQWFALAALILGLYVWFQVLAPSRAGRAVRADE</sequence>
<dbReference type="InterPro" id="IPR045214">
    <property type="entry name" value="Surf1/Surf4"/>
</dbReference>
<dbReference type="PANTHER" id="PTHR23427:SF2">
    <property type="entry name" value="SURFEIT LOCUS PROTEIN 1"/>
    <property type="match status" value="1"/>
</dbReference>
<dbReference type="PANTHER" id="PTHR23427">
    <property type="entry name" value="SURFEIT LOCUS PROTEIN"/>
    <property type="match status" value="1"/>
</dbReference>
<comment type="caution">
    <text evidence="7">The sequence shown here is derived from an EMBL/GenBank/DDBJ whole genome shotgun (WGS) entry which is preliminary data.</text>
</comment>
<dbReference type="InterPro" id="IPR002994">
    <property type="entry name" value="Surf1/Shy1"/>
</dbReference>
<keyword evidence="5 6" id="KW-0472">Membrane</keyword>
<keyword evidence="8" id="KW-1185">Reference proteome</keyword>
<feature type="transmembrane region" description="Helical" evidence="6">
    <location>
        <begin position="252"/>
        <end position="272"/>
    </location>
</feature>